<keyword evidence="2" id="KW-0479">Metal-binding</keyword>
<dbReference type="Pfam" id="PF00096">
    <property type="entry name" value="zf-C2H2"/>
    <property type="match status" value="3"/>
</dbReference>
<dbReference type="InterPro" id="IPR036236">
    <property type="entry name" value="Znf_C2H2_sf"/>
</dbReference>
<keyword evidence="4 7" id="KW-0863">Zinc-finger</keyword>
<proteinExistence type="evidence at transcript level"/>
<comment type="subcellular location">
    <subcellularLocation>
        <location evidence="1">Nucleus</location>
    </subcellularLocation>
</comment>
<dbReference type="PANTHER" id="PTHR23235">
    <property type="entry name" value="KRUEPPEL-LIKE TRANSCRIPTION FACTOR"/>
    <property type="match status" value="1"/>
</dbReference>
<evidence type="ECO:0000256" key="1">
    <source>
        <dbReference type="ARBA" id="ARBA00004123"/>
    </source>
</evidence>
<feature type="region of interest" description="Disordered" evidence="8">
    <location>
        <begin position="55"/>
        <end position="78"/>
    </location>
</feature>
<feature type="domain" description="C2H2-type" evidence="9">
    <location>
        <begin position="315"/>
        <end position="344"/>
    </location>
</feature>
<feature type="region of interest" description="Disordered" evidence="8">
    <location>
        <begin position="22"/>
        <end position="42"/>
    </location>
</feature>
<protein>
    <submittedName>
        <fullName evidence="10">Putative cabut</fullName>
    </submittedName>
</protein>
<sequence length="431" mass="48428">QHLITEELRQSLKRKIESNILPKGLITPNPSDSEDESDLPPRKRLYIRDQCNTILEPSFTPPPEPEPEPEKRPQQQRRASVIVRVNKDGSCTTANNSELIASNKEICSQTTELNVFRSVKYKMGPRTPYEKPQKEIISPASSPAPKHQVQSDINSKCELVKEKINDLVLCSSASTLPQTTSSVTVAPPAPKPSVSPAAENISKQRVPVPLVATSKQLPVIAPKLPQIIFTTPNGILQTGFLIVPQQNILTTNGKTILTVQSQSTSSHQMQSSQPQQQQPERRRIFECEHPNCGKNYFKSSHLKAHQRIHTGERPFICKWPDCGRRFSRSDELSRHKRTHTGEKKFVCPVCDRRFMRSDHLSKHVKRHNKDKSQQKSGNSPTESTSPMRSIYPVTTTTAVPLVIQDPRSIQIVTTTATQPQSSQILQLETVY</sequence>
<feature type="compositionally biased region" description="Polar residues" evidence="8">
    <location>
        <begin position="374"/>
        <end position="390"/>
    </location>
</feature>
<dbReference type="FunFam" id="3.30.160.60:FF:000125">
    <property type="entry name" value="Putative zinc finger protein 143"/>
    <property type="match status" value="1"/>
</dbReference>
<evidence type="ECO:0000256" key="6">
    <source>
        <dbReference type="ARBA" id="ARBA00023242"/>
    </source>
</evidence>
<organism evidence="10">
    <name type="scientific">Corethrella appendiculata</name>
    <dbReference type="NCBI Taxonomy" id="1370023"/>
    <lineage>
        <taxon>Eukaryota</taxon>
        <taxon>Metazoa</taxon>
        <taxon>Ecdysozoa</taxon>
        <taxon>Arthropoda</taxon>
        <taxon>Hexapoda</taxon>
        <taxon>Insecta</taxon>
        <taxon>Pterygota</taxon>
        <taxon>Neoptera</taxon>
        <taxon>Endopterygota</taxon>
        <taxon>Diptera</taxon>
        <taxon>Nematocera</taxon>
        <taxon>Culicoidea</taxon>
        <taxon>Chaoboridae</taxon>
        <taxon>Corethrella</taxon>
    </lineage>
</organism>
<dbReference type="Gene3D" id="3.30.160.60">
    <property type="entry name" value="Classic Zinc Finger"/>
    <property type="match status" value="3"/>
</dbReference>
<evidence type="ECO:0000256" key="3">
    <source>
        <dbReference type="ARBA" id="ARBA00022737"/>
    </source>
</evidence>
<dbReference type="EMBL" id="GANO01003547">
    <property type="protein sequence ID" value="JAB56324.1"/>
    <property type="molecule type" value="mRNA"/>
</dbReference>
<evidence type="ECO:0000256" key="5">
    <source>
        <dbReference type="ARBA" id="ARBA00022833"/>
    </source>
</evidence>
<evidence type="ECO:0000259" key="9">
    <source>
        <dbReference type="PROSITE" id="PS50157"/>
    </source>
</evidence>
<dbReference type="FunFam" id="3.30.160.60:FF:000018">
    <property type="entry name" value="Krueppel-like factor 15"/>
    <property type="match status" value="1"/>
</dbReference>
<dbReference type="SMART" id="SM00355">
    <property type="entry name" value="ZnF_C2H2"/>
    <property type="match status" value="3"/>
</dbReference>
<name>U5EPV9_9DIPT</name>
<evidence type="ECO:0000256" key="7">
    <source>
        <dbReference type="PROSITE-ProRule" id="PRU00042"/>
    </source>
</evidence>
<keyword evidence="6" id="KW-0539">Nucleus</keyword>
<dbReference type="GO" id="GO:0000978">
    <property type="term" value="F:RNA polymerase II cis-regulatory region sequence-specific DNA binding"/>
    <property type="evidence" value="ECO:0007669"/>
    <property type="project" value="TreeGrafter"/>
</dbReference>
<dbReference type="PANTHER" id="PTHR23235:SF174">
    <property type="entry name" value="CABUT, ISOFORM A"/>
    <property type="match status" value="1"/>
</dbReference>
<dbReference type="AlphaFoldDB" id="U5EPV9"/>
<feature type="non-terminal residue" evidence="10">
    <location>
        <position position="1"/>
    </location>
</feature>
<dbReference type="FunFam" id="3.30.160.60:FF:001110">
    <property type="entry name" value="Krueppel factor 13"/>
    <property type="match status" value="1"/>
</dbReference>
<reference evidence="10" key="1">
    <citation type="journal article" date="2014" name="Insect Biochem. Mol. Biol.">
        <title>An insight into the sialome of the frog biting fly, Corethrella appendiculata.</title>
        <authorList>
            <person name="Ribeiro J.M.C."/>
            <person name="Chagas A.C."/>
            <person name="Pham V.M."/>
            <person name="Lounibos L.P."/>
            <person name="Calvo E."/>
        </authorList>
    </citation>
    <scope>NUCLEOTIDE SEQUENCE</scope>
    <source>
        <tissue evidence="10">Salivary glands</tissue>
    </source>
</reference>
<keyword evidence="3" id="KW-0677">Repeat</keyword>
<dbReference type="InterPro" id="IPR013087">
    <property type="entry name" value="Znf_C2H2_type"/>
</dbReference>
<dbReference type="GO" id="GO:0000981">
    <property type="term" value="F:DNA-binding transcription factor activity, RNA polymerase II-specific"/>
    <property type="evidence" value="ECO:0007669"/>
    <property type="project" value="TreeGrafter"/>
</dbReference>
<dbReference type="GO" id="GO:0008270">
    <property type="term" value="F:zinc ion binding"/>
    <property type="evidence" value="ECO:0007669"/>
    <property type="project" value="UniProtKB-KW"/>
</dbReference>
<feature type="region of interest" description="Disordered" evidence="8">
    <location>
        <begin position="358"/>
        <end position="390"/>
    </location>
</feature>
<evidence type="ECO:0000256" key="4">
    <source>
        <dbReference type="ARBA" id="ARBA00022771"/>
    </source>
</evidence>
<evidence type="ECO:0000313" key="10">
    <source>
        <dbReference type="EMBL" id="JAB56324.1"/>
    </source>
</evidence>
<keyword evidence="5" id="KW-0862">Zinc</keyword>
<evidence type="ECO:0000256" key="2">
    <source>
        <dbReference type="ARBA" id="ARBA00022723"/>
    </source>
</evidence>
<dbReference type="SUPFAM" id="SSF57667">
    <property type="entry name" value="beta-beta-alpha zinc fingers"/>
    <property type="match status" value="2"/>
</dbReference>
<accession>U5EPV9</accession>
<dbReference type="GO" id="GO:0005634">
    <property type="term" value="C:nucleus"/>
    <property type="evidence" value="ECO:0007669"/>
    <property type="project" value="UniProtKB-SubCell"/>
</dbReference>
<dbReference type="PROSITE" id="PS50157">
    <property type="entry name" value="ZINC_FINGER_C2H2_2"/>
    <property type="match status" value="3"/>
</dbReference>
<evidence type="ECO:0000256" key="8">
    <source>
        <dbReference type="SAM" id="MobiDB-lite"/>
    </source>
</evidence>
<feature type="domain" description="C2H2-type" evidence="9">
    <location>
        <begin position="345"/>
        <end position="372"/>
    </location>
</feature>
<feature type="region of interest" description="Disordered" evidence="8">
    <location>
        <begin position="260"/>
        <end position="281"/>
    </location>
</feature>
<feature type="domain" description="C2H2-type" evidence="9">
    <location>
        <begin position="285"/>
        <end position="314"/>
    </location>
</feature>
<dbReference type="PROSITE" id="PS00028">
    <property type="entry name" value="ZINC_FINGER_C2H2_1"/>
    <property type="match status" value="3"/>
</dbReference>
<feature type="compositionally biased region" description="Low complexity" evidence="8">
    <location>
        <begin position="260"/>
        <end position="278"/>
    </location>
</feature>